<feature type="domain" description="EAL" evidence="5">
    <location>
        <begin position="448"/>
        <end position="702"/>
    </location>
</feature>
<dbReference type="PROSITE" id="PS50110">
    <property type="entry name" value="RESPONSE_REGULATORY"/>
    <property type="match status" value="1"/>
</dbReference>
<dbReference type="Pfam" id="PF00072">
    <property type="entry name" value="Response_reg"/>
    <property type="match status" value="1"/>
</dbReference>
<protein>
    <recommendedName>
        <fullName evidence="9">Diguanylate cyclase</fullName>
    </recommendedName>
</protein>
<feature type="domain" description="GGDEF" evidence="6">
    <location>
        <begin position="294"/>
        <end position="439"/>
    </location>
</feature>
<dbReference type="SMART" id="SM00086">
    <property type="entry name" value="PAC"/>
    <property type="match status" value="1"/>
</dbReference>
<evidence type="ECO:0000259" key="2">
    <source>
        <dbReference type="PROSITE" id="PS50110"/>
    </source>
</evidence>
<dbReference type="EMBL" id="MCGG01000055">
    <property type="protein sequence ID" value="OEJ65130.1"/>
    <property type="molecule type" value="Genomic_DNA"/>
</dbReference>
<dbReference type="SMART" id="SM00091">
    <property type="entry name" value="PAS"/>
    <property type="match status" value="1"/>
</dbReference>
<accession>A0A1E5Q4J5</accession>
<dbReference type="CDD" id="cd01948">
    <property type="entry name" value="EAL"/>
    <property type="match status" value="1"/>
</dbReference>
<dbReference type="SUPFAM" id="SSF55785">
    <property type="entry name" value="PYP-like sensor domain (PAS domain)"/>
    <property type="match status" value="1"/>
</dbReference>
<dbReference type="PANTHER" id="PTHR44757:SF2">
    <property type="entry name" value="BIOFILM ARCHITECTURE MAINTENANCE PROTEIN MBAA"/>
    <property type="match status" value="1"/>
</dbReference>
<reference evidence="8" key="1">
    <citation type="submission" date="2016-07" db="EMBL/GenBank/DDBJ databases">
        <authorList>
            <person name="Florea S."/>
            <person name="Webb J.S."/>
            <person name="Jaromczyk J."/>
            <person name="Schardl C.L."/>
        </authorList>
    </citation>
    <scope>NUCLEOTIDE SEQUENCE [LARGE SCALE GENOMIC DNA]</scope>
    <source>
        <strain evidence="8">MV-1</strain>
    </source>
</reference>
<dbReference type="SUPFAM" id="SSF52172">
    <property type="entry name" value="CheY-like"/>
    <property type="match status" value="1"/>
</dbReference>
<dbReference type="FunFam" id="3.20.20.450:FF:000001">
    <property type="entry name" value="Cyclic di-GMP phosphodiesterase yahA"/>
    <property type="match status" value="1"/>
</dbReference>
<dbReference type="InterPro" id="IPR052155">
    <property type="entry name" value="Biofilm_reg_signaling"/>
</dbReference>
<feature type="domain" description="PAC" evidence="4">
    <location>
        <begin position="219"/>
        <end position="271"/>
    </location>
</feature>
<dbReference type="STRING" id="28181.BEN30_15725"/>
<dbReference type="CDD" id="cd00130">
    <property type="entry name" value="PAS"/>
    <property type="match status" value="1"/>
</dbReference>
<dbReference type="Pfam" id="PF00563">
    <property type="entry name" value="EAL"/>
    <property type="match status" value="1"/>
</dbReference>
<dbReference type="OrthoDB" id="7251575at2"/>
<dbReference type="PROSITE" id="PS50887">
    <property type="entry name" value="GGDEF"/>
    <property type="match status" value="1"/>
</dbReference>
<name>A0A1E5Q4J5_9PROT</name>
<dbReference type="InterPro" id="IPR001610">
    <property type="entry name" value="PAC"/>
</dbReference>
<dbReference type="InterPro" id="IPR013655">
    <property type="entry name" value="PAS_fold_3"/>
</dbReference>
<dbReference type="PROSITE" id="PS50883">
    <property type="entry name" value="EAL"/>
    <property type="match status" value="1"/>
</dbReference>
<feature type="domain" description="Response regulatory" evidence="2">
    <location>
        <begin position="15"/>
        <end position="131"/>
    </location>
</feature>
<dbReference type="SMART" id="SM00448">
    <property type="entry name" value="REC"/>
    <property type="match status" value="1"/>
</dbReference>
<dbReference type="PROSITE" id="PS50113">
    <property type="entry name" value="PAC"/>
    <property type="match status" value="1"/>
</dbReference>
<dbReference type="Gene3D" id="3.30.70.270">
    <property type="match status" value="1"/>
</dbReference>
<dbReference type="Gene3D" id="3.20.20.450">
    <property type="entry name" value="EAL domain"/>
    <property type="match status" value="1"/>
</dbReference>
<dbReference type="Gene3D" id="3.40.50.2300">
    <property type="match status" value="1"/>
</dbReference>
<dbReference type="CDD" id="cd17574">
    <property type="entry name" value="REC_OmpR"/>
    <property type="match status" value="1"/>
</dbReference>
<dbReference type="Pfam" id="PF08447">
    <property type="entry name" value="PAS_3"/>
    <property type="match status" value="1"/>
</dbReference>
<evidence type="ECO:0000259" key="6">
    <source>
        <dbReference type="PROSITE" id="PS50887"/>
    </source>
</evidence>
<evidence type="ECO:0000313" key="7">
    <source>
        <dbReference type="EMBL" id="OEJ65130.1"/>
    </source>
</evidence>
<dbReference type="SMART" id="SM00267">
    <property type="entry name" value="GGDEF"/>
    <property type="match status" value="1"/>
</dbReference>
<evidence type="ECO:0000313" key="8">
    <source>
        <dbReference type="Proteomes" id="UP000095347"/>
    </source>
</evidence>
<keyword evidence="8" id="KW-1185">Reference proteome</keyword>
<gene>
    <name evidence="7" type="ORF">BEN30_15725</name>
</gene>
<dbReference type="PROSITE" id="PS50112">
    <property type="entry name" value="PAS"/>
    <property type="match status" value="1"/>
</dbReference>
<evidence type="ECO:0000259" key="5">
    <source>
        <dbReference type="PROSITE" id="PS50883"/>
    </source>
</evidence>
<dbReference type="GO" id="GO:0000160">
    <property type="term" value="P:phosphorelay signal transduction system"/>
    <property type="evidence" value="ECO:0007669"/>
    <property type="project" value="InterPro"/>
</dbReference>
<dbReference type="PANTHER" id="PTHR44757">
    <property type="entry name" value="DIGUANYLATE CYCLASE DGCP"/>
    <property type="match status" value="1"/>
</dbReference>
<dbReference type="InterPro" id="IPR000160">
    <property type="entry name" value="GGDEF_dom"/>
</dbReference>
<dbReference type="InterPro" id="IPR011006">
    <property type="entry name" value="CheY-like_superfamily"/>
</dbReference>
<dbReference type="SUPFAM" id="SSF141868">
    <property type="entry name" value="EAL domain-like"/>
    <property type="match status" value="1"/>
</dbReference>
<evidence type="ECO:0000256" key="1">
    <source>
        <dbReference type="PROSITE-ProRule" id="PRU00169"/>
    </source>
</evidence>
<evidence type="ECO:0000259" key="3">
    <source>
        <dbReference type="PROSITE" id="PS50112"/>
    </source>
</evidence>
<feature type="modified residue" description="4-aspartylphosphate" evidence="1">
    <location>
        <position position="64"/>
    </location>
</feature>
<dbReference type="InterPro" id="IPR000014">
    <property type="entry name" value="PAS"/>
</dbReference>
<dbReference type="Pfam" id="PF00990">
    <property type="entry name" value="GGDEF"/>
    <property type="match status" value="1"/>
</dbReference>
<dbReference type="InterPro" id="IPR001789">
    <property type="entry name" value="Sig_transdc_resp-reg_receiver"/>
</dbReference>
<dbReference type="InterPro" id="IPR035919">
    <property type="entry name" value="EAL_sf"/>
</dbReference>
<dbReference type="SUPFAM" id="SSF55073">
    <property type="entry name" value="Nucleotide cyclase"/>
    <property type="match status" value="1"/>
</dbReference>
<dbReference type="InterPro" id="IPR035965">
    <property type="entry name" value="PAS-like_dom_sf"/>
</dbReference>
<dbReference type="SMART" id="SM00052">
    <property type="entry name" value="EAL"/>
    <property type="match status" value="1"/>
</dbReference>
<dbReference type="Proteomes" id="UP000095347">
    <property type="component" value="Unassembled WGS sequence"/>
</dbReference>
<dbReference type="InterPro" id="IPR043128">
    <property type="entry name" value="Rev_trsase/Diguanyl_cyclase"/>
</dbReference>
<organism evidence="7 8">
    <name type="scientific">Magnetovibrio blakemorei</name>
    <dbReference type="NCBI Taxonomy" id="28181"/>
    <lineage>
        <taxon>Bacteria</taxon>
        <taxon>Pseudomonadati</taxon>
        <taxon>Pseudomonadota</taxon>
        <taxon>Alphaproteobacteria</taxon>
        <taxon>Rhodospirillales</taxon>
        <taxon>Magnetovibrionaceae</taxon>
        <taxon>Magnetovibrio</taxon>
    </lineage>
</organism>
<dbReference type="InterPro" id="IPR001633">
    <property type="entry name" value="EAL_dom"/>
</dbReference>
<dbReference type="Gene3D" id="3.30.450.20">
    <property type="entry name" value="PAS domain"/>
    <property type="match status" value="1"/>
</dbReference>
<dbReference type="NCBIfam" id="TIGR00229">
    <property type="entry name" value="sensory_box"/>
    <property type="match status" value="1"/>
</dbReference>
<evidence type="ECO:0008006" key="9">
    <source>
        <dbReference type="Google" id="ProtNLM"/>
    </source>
</evidence>
<evidence type="ECO:0000259" key="4">
    <source>
        <dbReference type="PROSITE" id="PS50113"/>
    </source>
</evidence>
<dbReference type="InterPro" id="IPR000700">
    <property type="entry name" value="PAS-assoc_C"/>
</dbReference>
<proteinExistence type="predicted"/>
<feature type="domain" description="PAS" evidence="3">
    <location>
        <begin position="143"/>
        <end position="215"/>
    </location>
</feature>
<comment type="caution">
    <text evidence="7">The sequence shown here is derived from an EMBL/GenBank/DDBJ whole genome shotgun (WGS) entry which is preliminary data.</text>
</comment>
<keyword evidence="1" id="KW-0597">Phosphoprotein</keyword>
<dbReference type="CDD" id="cd01949">
    <property type="entry name" value="GGDEF"/>
    <property type="match status" value="1"/>
</dbReference>
<dbReference type="NCBIfam" id="TIGR00254">
    <property type="entry name" value="GGDEF"/>
    <property type="match status" value="1"/>
</dbReference>
<dbReference type="InterPro" id="IPR029787">
    <property type="entry name" value="Nucleotide_cyclase"/>
</dbReference>
<dbReference type="AlphaFoldDB" id="A0A1E5Q4J5"/>
<sequence>MGRTDKMNEMTPDTHVLVVDDNEMNRDLLVRRLERIGFRTDTANGGLSAVEKIAHNTYDLVLLDINMPDMDGIAVLAQVRKTKDQSELPIIMVSARDASDSIAEAINTGANDYITKPVDFPVALARINTQLEILRTHRKLKVSEERYALAFRGANDGLWDWDLQSGEVYYSDRWKEMLGYNADEFGNTPDDWFNLIHPEELDRLKAILEHHLMGKSEVFEHEYRALHKDGTFRWLLTRGVASRGTDNQAVRISGSQTDVTRSKVYDPITLIPNKFLFMDRLEWLLDKDRRKRPGRYAVFLIHIDRLDELRQTLGPVAGEEVLINIAHRLLDCLRVEDSVSRMFEAEATTVSRHDEADFAVLAEGCRDEATAPKLAERLRQTVSKPMKVGDNNLVMTASLGIVAGAMEEGLDAPDVISHAASALARARRKGPGNFELFDKHMQKRALKRLKMETDLRRAVAENQLALHYQPIVKLNSGAIAGCEALARWRHPERGNIPPTEFIPLAEECGLIDIIGDWVLEEACTQHQKWTDGRAETLDLSVNFSLLQMQRDGVEDRIMDILSKTGMDPKRLKIEITESIFMEDMDRVKGILSALNNEGIGIAIDDYGTGYSSLSYLKRLPITHLKIDRSFIGDVSSDVAAQAIVQSTLLMAQSLGIEVVAEGIETVDQEALLRVLKAEYGQGYHFWRPIEGDVFSELVNRPLVV</sequence>